<feature type="transmembrane region" description="Helical" evidence="2">
    <location>
        <begin position="498"/>
        <end position="516"/>
    </location>
</feature>
<evidence type="ECO:0000256" key="1">
    <source>
        <dbReference type="SAM" id="MobiDB-lite"/>
    </source>
</evidence>
<feature type="transmembrane region" description="Helical" evidence="2">
    <location>
        <begin position="445"/>
        <end position="466"/>
    </location>
</feature>
<proteinExistence type="predicted"/>
<keyword evidence="2" id="KW-0812">Transmembrane</keyword>
<name>A0A518EW95_9BACT</name>
<feature type="transmembrane region" description="Helical" evidence="2">
    <location>
        <begin position="224"/>
        <end position="249"/>
    </location>
</feature>
<evidence type="ECO:0000313" key="3">
    <source>
        <dbReference type="EMBL" id="QDV08348.1"/>
    </source>
</evidence>
<feature type="transmembrane region" description="Helical" evidence="2">
    <location>
        <begin position="472"/>
        <end position="491"/>
    </location>
</feature>
<feature type="transmembrane region" description="Helical" evidence="2">
    <location>
        <begin position="261"/>
        <end position="279"/>
    </location>
</feature>
<reference evidence="3 4" key="1">
    <citation type="submission" date="2019-02" db="EMBL/GenBank/DDBJ databases">
        <title>Deep-cultivation of Planctomycetes and their phenomic and genomic characterization uncovers novel biology.</title>
        <authorList>
            <person name="Wiegand S."/>
            <person name="Jogler M."/>
            <person name="Boedeker C."/>
            <person name="Pinto D."/>
            <person name="Vollmers J."/>
            <person name="Rivas-Marin E."/>
            <person name="Kohn T."/>
            <person name="Peeters S.H."/>
            <person name="Heuer A."/>
            <person name="Rast P."/>
            <person name="Oberbeckmann S."/>
            <person name="Bunk B."/>
            <person name="Jeske O."/>
            <person name="Meyerdierks A."/>
            <person name="Storesund J.E."/>
            <person name="Kallscheuer N."/>
            <person name="Luecker S."/>
            <person name="Lage O.M."/>
            <person name="Pohl T."/>
            <person name="Merkel B.J."/>
            <person name="Hornburger P."/>
            <person name="Mueller R.-W."/>
            <person name="Bruemmer F."/>
            <person name="Labrenz M."/>
            <person name="Spormann A.M."/>
            <person name="Op den Camp H."/>
            <person name="Overmann J."/>
            <person name="Amann R."/>
            <person name="Jetten M.S.M."/>
            <person name="Mascher T."/>
            <person name="Medema M.H."/>
            <person name="Devos D.P."/>
            <person name="Kaster A.-K."/>
            <person name="Ovreas L."/>
            <person name="Rohde M."/>
            <person name="Galperin M.Y."/>
            <person name="Jogler C."/>
        </authorList>
    </citation>
    <scope>NUCLEOTIDE SEQUENCE [LARGE SCALE GENOMIC DNA]</scope>
    <source>
        <strain evidence="3 4">Poly30</strain>
    </source>
</reference>
<protein>
    <submittedName>
        <fullName evidence="3">Uncharacterized protein</fullName>
    </submittedName>
</protein>
<gene>
    <name evidence="3" type="ORF">Poly30_38860</name>
</gene>
<dbReference type="EMBL" id="CP036434">
    <property type="protein sequence ID" value="QDV08348.1"/>
    <property type="molecule type" value="Genomic_DNA"/>
</dbReference>
<feature type="transmembrane region" description="Helical" evidence="2">
    <location>
        <begin position="21"/>
        <end position="40"/>
    </location>
</feature>
<sequence length="714" mass="74933">MNMSTQPSLDPDSASRSARGLLLSIVGLALAAAVLSELGWGGERAISLPWQAFTLSVLALPLVLGGGAALGPLLFATPTVEPSPLKLGLFASALSPALTAALWYGLAFGLELPPARAWSITFLLIGALALLGWRKPISAAPAGRAAGIAVLLGLAAAVAACAVVWSQAGLAARLGSNETIAQAGLAQSLQDGAPLQNAWISGLPLALRPALAAWLVAASGPAGLLPLFSIGFVMGWSAFVLAIAGYLASAALFRETTAQRAGLRDAVAAAAVLLVAAALDGGRWSVGRWLSMAYTLTFVVAALHAVRRGARPWPGLACLVLTVIGLLHPTLAAAVLVPFGLSALLMRRWNLAPLAVLAVLPGFLVARMYGGFAFEQALPYLAPPRSVRGEFGGMLDWSLGWALEEHFWPRRSIIGWVPLALGGMAFVGLVVRGRRDPDDARVSRSGGVLALLLVAALITAGGWLPSDVSREAQGLAGAAFLLASLGLGRVAQWVPSRAGGALLALGLLGWLAVPVWRDRAEAPRAEFPFEERPWGLAVTVDRPLEEGLGAALEYLRESPFASDPSAILLREPGPLGPVRRDEPLSMTPLLSGLGLWGGRASSPGTDQPRAFAPPRPEPRTDLGDTPIERRELLEALFEQESQWGQRFVRVLEAARKRGHTLLFVVTEADRRSTTDRGEGPRGVDDAIRRMGAEEVFQEANTSVYLLPVLAPGAP</sequence>
<feature type="transmembrane region" description="Helical" evidence="2">
    <location>
        <begin position="312"/>
        <end position="339"/>
    </location>
</feature>
<evidence type="ECO:0000256" key="2">
    <source>
        <dbReference type="SAM" id="Phobius"/>
    </source>
</evidence>
<keyword evidence="2" id="KW-0472">Membrane</keyword>
<feature type="transmembrane region" description="Helical" evidence="2">
    <location>
        <begin position="87"/>
        <end position="109"/>
    </location>
</feature>
<evidence type="ECO:0000313" key="4">
    <source>
        <dbReference type="Proteomes" id="UP000320390"/>
    </source>
</evidence>
<feature type="transmembrane region" description="Helical" evidence="2">
    <location>
        <begin position="115"/>
        <end position="133"/>
    </location>
</feature>
<keyword evidence="2" id="KW-1133">Transmembrane helix</keyword>
<feature type="transmembrane region" description="Helical" evidence="2">
    <location>
        <begin position="145"/>
        <end position="165"/>
    </location>
</feature>
<feature type="transmembrane region" description="Helical" evidence="2">
    <location>
        <begin position="286"/>
        <end position="306"/>
    </location>
</feature>
<accession>A0A518EW95</accession>
<dbReference type="AlphaFoldDB" id="A0A518EW95"/>
<feature type="transmembrane region" description="Helical" evidence="2">
    <location>
        <begin position="413"/>
        <end position="433"/>
    </location>
</feature>
<feature type="transmembrane region" description="Helical" evidence="2">
    <location>
        <begin position="351"/>
        <end position="370"/>
    </location>
</feature>
<feature type="transmembrane region" description="Helical" evidence="2">
    <location>
        <begin position="52"/>
        <end position="75"/>
    </location>
</feature>
<dbReference type="Proteomes" id="UP000320390">
    <property type="component" value="Chromosome"/>
</dbReference>
<feature type="transmembrane region" description="Helical" evidence="2">
    <location>
        <begin position="198"/>
        <end position="217"/>
    </location>
</feature>
<feature type="region of interest" description="Disordered" evidence="1">
    <location>
        <begin position="599"/>
        <end position="624"/>
    </location>
</feature>
<keyword evidence="4" id="KW-1185">Reference proteome</keyword>
<organism evidence="3 4">
    <name type="scientific">Saltatorellus ferox</name>
    <dbReference type="NCBI Taxonomy" id="2528018"/>
    <lineage>
        <taxon>Bacteria</taxon>
        <taxon>Pseudomonadati</taxon>
        <taxon>Planctomycetota</taxon>
        <taxon>Planctomycetia</taxon>
        <taxon>Planctomycetia incertae sedis</taxon>
        <taxon>Saltatorellus</taxon>
    </lineage>
</organism>